<dbReference type="InterPro" id="IPR051058">
    <property type="entry name" value="GDSL_Est/Lipase"/>
</dbReference>
<name>A0ABQ8ADQ5_BRANA</name>
<dbReference type="Gene3D" id="3.40.50.1110">
    <property type="entry name" value="SGNH hydrolase"/>
    <property type="match status" value="1"/>
</dbReference>
<dbReference type="Proteomes" id="UP000824890">
    <property type="component" value="Unassembled WGS sequence"/>
</dbReference>
<keyword evidence="1" id="KW-0378">Hydrolase</keyword>
<evidence type="ECO:0000313" key="2">
    <source>
        <dbReference type="EMBL" id="KAH0890437.1"/>
    </source>
</evidence>
<comment type="caution">
    <text evidence="2">The sequence shown here is derived from an EMBL/GenBank/DDBJ whole genome shotgun (WGS) entry which is preliminary data.</text>
</comment>
<proteinExistence type="predicted"/>
<dbReference type="PANTHER" id="PTHR45648:SF13">
    <property type="entry name" value="OS02G0290900 PROTEIN"/>
    <property type="match status" value="1"/>
</dbReference>
<protein>
    <submittedName>
        <fullName evidence="2">Uncharacterized protein</fullName>
    </submittedName>
</protein>
<gene>
    <name evidence="2" type="ORF">HID58_052866</name>
</gene>
<keyword evidence="3" id="KW-1185">Reference proteome</keyword>
<evidence type="ECO:0000313" key="3">
    <source>
        <dbReference type="Proteomes" id="UP000824890"/>
    </source>
</evidence>
<sequence>MIRYLRDQNLIFLTGMYVKPKLDLSNRNLNFSFRFSRFKNDDHTDHHFASAGAGIILSSGSELVEQFVDTFQQMRLSVGEEASNRLTLYSPWLFNQFLAFNMKQELKTLYNVKVRRMVVMGLPPIEYTLSISLTMSFEAYDVFETAMDSLKNHQLYGFKETTEACCGLGRYNRTRDSFRASRLRWLAPTPRDIYGGTSFILQTPLTPSSPTMYGMVGT</sequence>
<organism evidence="2 3">
    <name type="scientific">Brassica napus</name>
    <name type="common">Rape</name>
    <dbReference type="NCBI Taxonomy" id="3708"/>
    <lineage>
        <taxon>Eukaryota</taxon>
        <taxon>Viridiplantae</taxon>
        <taxon>Streptophyta</taxon>
        <taxon>Embryophyta</taxon>
        <taxon>Tracheophyta</taxon>
        <taxon>Spermatophyta</taxon>
        <taxon>Magnoliopsida</taxon>
        <taxon>eudicotyledons</taxon>
        <taxon>Gunneridae</taxon>
        <taxon>Pentapetalae</taxon>
        <taxon>rosids</taxon>
        <taxon>malvids</taxon>
        <taxon>Brassicales</taxon>
        <taxon>Brassicaceae</taxon>
        <taxon>Brassiceae</taxon>
        <taxon>Brassica</taxon>
    </lineage>
</organism>
<reference evidence="2 3" key="1">
    <citation type="submission" date="2021-05" db="EMBL/GenBank/DDBJ databases">
        <title>Genome Assembly of Synthetic Allotetraploid Brassica napus Reveals Homoeologous Exchanges between Subgenomes.</title>
        <authorList>
            <person name="Davis J.T."/>
        </authorList>
    </citation>
    <scope>NUCLEOTIDE SEQUENCE [LARGE SCALE GENOMIC DNA]</scope>
    <source>
        <strain evidence="3">cv. Da-Ae</strain>
        <tissue evidence="2">Seedling</tissue>
    </source>
</reference>
<accession>A0ABQ8ADQ5</accession>
<evidence type="ECO:0000256" key="1">
    <source>
        <dbReference type="ARBA" id="ARBA00022801"/>
    </source>
</evidence>
<dbReference type="EMBL" id="JAGKQM010000013">
    <property type="protein sequence ID" value="KAH0890437.1"/>
    <property type="molecule type" value="Genomic_DNA"/>
</dbReference>
<dbReference type="InterPro" id="IPR036514">
    <property type="entry name" value="SGNH_hydro_sf"/>
</dbReference>
<dbReference type="PANTHER" id="PTHR45648">
    <property type="entry name" value="GDSL LIPASE/ACYLHYDROLASE FAMILY PROTEIN (AFU_ORTHOLOGUE AFUA_4G14700)"/>
    <property type="match status" value="1"/>
</dbReference>